<comment type="caution">
    <text evidence="2">The sequence shown here is derived from an EMBL/GenBank/DDBJ whole genome shotgun (WGS) entry which is preliminary data.</text>
</comment>
<dbReference type="Pfam" id="PF17111">
    <property type="entry name" value="PigL_N"/>
    <property type="match status" value="1"/>
</dbReference>
<evidence type="ECO:0000313" key="2">
    <source>
        <dbReference type="EMBL" id="KAK2748582.1"/>
    </source>
</evidence>
<reference evidence="2" key="1">
    <citation type="submission" date="2023-02" db="EMBL/GenBank/DDBJ databases">
        <title>Colletotrichum kahawae CIFC_Que2 genome sequencing and assembly.</title>
        <authorList>
            <person name="Baroncelli R."/>
        </authorList>
    </citation>
    <scope>NUCLEOTIDE SEQUENCE</scope>
    <source>
        <strain evidence="2">CIFC_Que2</strain>
    </source>
</reference>
<keyword evidence="3" id="KW-1185">Reference proteome</keyword>
<evidence type="ECO:0000259" key="1">
    <source>
        <dbReference type="Pfam" id="PF17111"/>
    </source>
</evidence>
<dbReference type="InterPro" id="IPR031348">
    <property type="entry name" value="PigL_N"/>
</dbReference>
<gene>
    <name evidence="2" type="ORF">CKAH01_18068</name>
</gene>
<dbReference type="Proteomes" id="UP001281614">
    <property type="component" value="Unassembled WGS sequence"/>
</dbReference>
<dbReference type="EMBL" id="VYYT01000281">
    <property type="protein sequence ID" value="KAK2748582.1"/>
    <property type="molecule type" value="Genomic_DNA"/>
</dbReference>
<feature type="domain" description="Azaphilone pigments biosynthesis cluster protein L N-terminal" evidence="1">
    <location>
        <begin position="1"/>
        <end position="146"/>
    </location>
</feature>
<accession>A0AAD9Y793</accession>
<sequence length="148" mass="15994">MDPFSITVGVVGLIGTSSKIITSLKDVADSAKGIDGRLRVLISHVENFKAMLESTRATLDSSEIQRVFQATGYLASHWTNISACISDGEVLLANFASKLAKIDKSVSFLDSARKALRLKSSWEDVVAFQSQLSSCRETISVSLQVVVL</sequence>
<proteinExistence type="predicted"/>
<name>A0AAD9Y793_COLKA</name>
<organism evidence="2 3">
    <name type="scientific">Colletotrichum kahawae</name>
    <name type="common">Coffee berry disease fungus</name>
    <dbReference type="NCBI Taxonomy" id="34407"/>
    <lineage>
        <taxon>Eukaryota</taxon>
        <taxon>Fungi</taxon>
        <taxon>Dikarya</taxon>
        <taxon>Ascomycota</taxon>
        <taxon>Pezizomycotina</taxon>
        <taxon>Sordariomycetes</taxon>
        <taxon>Hypocreomycetidae</taxon>
        <taxon>Glomerellales</taxon>
        <taxon>Glomerellaceae</taxon>
        <taxon>Colletotrichum</taxon>
        <taxon>Colletotrichum gloeosporioides species complex</taxon>
    </lineage>
</organism>
<protein>
    <recommendedName>
        <fullName evidence="1">Azaphilone pigments biosynthesis cluster protein L N-terminal domain-containing protein</fullName>
    </recommendedName>
</protein>
<evidence type="ECO:0000313" key="3">
    <source>
        <dbReference type="Proteomes" id="UP001281614"/>
    </source>
</evidence>
<dbReference type="AlphaFoldDB" id="A0AAD9Y793"/>